<dbReference type="PANTHER" id="PTHR43355:SF2">
    <property type="entry name" value="FLAVIN REDUCTASE (NADPH)"/>
    <property type="match status" value="1"/>
</dbReference>
<name>A0ABT9IRL0_9MICC</name>
<dbReference type="EMBL" id="JAVALS010000012">
    <property type="protein sequence ID" value="MDP5228234.1"/>
    <property type="molecule type" value="Genomic_DNA"/>
</dbReference>
<dbReference type="Proteomes" id="UP001232725">
    <property type="component" value="Unassembled WGS sequence"/>
</dbReference>
<dbReference type="InterPro" id="IPR016040">
    <property type="entry name" value="NAD(P)-bd_dom"/>
</dbReference>
<accession>A0ABT9IRL0</accession>
<dbReference type="Gene3D" id="3.40.50.720">
    <property type="entry name" value="NAD(P)-binding Rossmann-like Domain"/>
    <property type="match status" value="1"/>
</dbReference>
<dbReference type="Pfam" id="PF13460">
    <property type="entry name" value="NAD_binding_10"/>
    <property type="match status" value="1"/>
</dbReference>
<organism evidence="2 3">
    <name type="scientific">Arthrobacter horti</name>
    <dbReference type="NCBI Taxonomy" id="3068273"/>
    <lineage>
        <taxon>Bacteria</taxon>
        <taxon>Bacillati</taxon>
        <taxon>Actinomycetota</taxon>
        <taxon>Actinomycetes</taxon>
        <taxon>Micrococcales</taxon>
        <taxon>Micrococcaceae</taxon>
        <taxon>Arthrobacter</taxon>
    </lineage>
</organism>
<comment type="caution">
    <text evidence="2">The sequence shown here is derived from an EMBL/GenBank/DDBJ whole genome shotgun (WGS) entry which is preliminary data.</text>
</comment>
<evidence type="ECO:0000313" key="3">
    <source>
        <dbReference type="Proteomes" id="UP001232725"/>
    </source>
</evidence>
<proteinExistence type="predicted"/>
<dbReference type="PANTHER" id="PTHR43355">
    <property type="entry name" value="FLAVIN REDUCTASE (NADPH)"/>
    <property type="match status" value="1"/>
</dbReference>
<sequence length="214" mass="22596">MTDTIAVLAAQGRSGRACVQALLQAGYRVRAGVRSKGTFAPHPLLDEIPCDVLDQGDVARLLDGASAVVSMIGHNRRSSPTVQSTAIRHCLGIIAERQPDTRLVSLTGTGVRLPGDRIPLLDRAANAAIALVDPKRIADGKEHVRLLQEGPAGFTILRVLKLVNGPHHGGVRLTPHGPAELFTPRARVAAAVVQVLREGSFARQLPVISGGSHP</sequence>
<dbReference type="SUPFAM" id="SSF51735">
    <property type="entry name" value="NAD(P)-binding Rossmann-fold domains"/>
    <property type="match status" value="1"/>
</dbReference>
<keyword evidence="3" id="KW-1185">Reference proteome</keyword>
<protein>
    <submittedName>
        <fullName evidence="2">NAD(P)H-binding protein</fullName>
    </submittedName>
</protein>
<dbReference type="RefSeq" id="WP_305997282.1">
    <property type="nucleotide sequence ID" value="NZ_JAVALS010000012.1"/>
</dbReference>
<feature type="domain" description="NAD(P)-binding" evidence="1">
    <location>
        <begin position="10"/>
        <end position="198"/>
    </location>
</feature>
<gene>
    <name evidence="2" type="ORF">Q9R02_13795</name>
</gene>
<evidence type="ECO:0000313" key="2">
    <source>
        <dbReference type="EMBL" id="MDP5228234.1"/>
    </source>
</evidence>
<reference evidence="2 3" key="1">
    <citation type="submission" date="2023-08" db="EMBL/GenBank/DDBJ databases">
        <title>Arthrobacter horti sp. nov., isolated from forest soil.</title>
        <authorList>
            <person name="Park M."/>
        </authorList>
    </citation>
    <scope>NUCLEOTIDE SEQUENCE [LARGE SCALE GENOMIC DNA]</scope>
    <source>
        <strain evidence="2 3">YJM1</strain>
    </source>
</reference>
<dbReference type="InterPro" id="IPR036291">
    <property type="entry name" value="NAD(P)-bd_dom_sf"/>
</dbReference>
<dbReference type="InterPro" id="IPR051606">
    <property type="entry name" value="Polyketide_Oxido-like"/>
</dbReference>
<evidence type="ECO:0000259" key="1">
    <source>
        <dbReference type="Pfam" id="PF13460"/>
    </source>
</evidence>